<dbReference type="AlphaFoldDB" id="A0A9J6DYG4"/>
<reference evidence="3" key="2">
    <citation type="submission" date="2021-09" db="EMBL/GenBank/DDBJ databases">
        <authorList>
            <person name="Jia N."/>
            <person name="Wang J."/>
            <person name="Shi W."/>
            <person name="Du L."/>
            <person name="Sun Y."/>
            <person name="Zhan W."/>
            <person name="Jiang J."/>
            <person name="Wang Q."/>
            <person name="Zhang B."/>
            <person name="Ji P."/>
            <person name="Sakyi L.B."/>
            <person name="Cui X."/>
            <person name="Yuan T."/>
            <person name="Jiang B."/>
            <person name="Yang W."/>
            <person name="Lam T.T.-Y."/>
            <person name="Chang Q."/>
            <person name="Ding S."/>
            <person name="Wang X."/>
            <person name="Zhu J."/>
            <person name="Ruan X."/>
            <person name="Zhao L."/>
            <person name="Wei J."/>
            <person name="Que T."/>
            <person name="Du C."/>
            <person name="Cheng J."/>
            <person name="Dai P."/>
            <person name="Han X."/>
            <person name="Huang E."/>
            <person name="Gao Y."/>
            <person name="Liu J."/>
            <person name="Shao H."/>
            <person name="Ye R."/>
            <person name="Li L."/>
            <person name="Wei W."/>
            <person name="Wang X."/>
            <person name="Wang C."/>
            <person name="Huo Q."/>
            <person name="Li W."/>
            <person name="Guo W."/>
            <person name="Chen H."/>
            <person name="Chen S."/>
            <person name="Zhou L."/>
            <person name="Zhou L."/>
            <person name="Ni X."/>
            <person name="Tian J."/>
            <person name="Zhou Y."/>
            <person name="Sheng Y."/>
            <person name="Liu T."/>
            <person name="Pan Y."/>
            <person name="Xia L."/>
            <person name="Li J."/>
            <person name="Zhao F."/>
            <person name="Cao W."/>
        </authorList>
    </citation>
    <scope>NUCLEOTIDE SEQUENCE</scope>
    <source>
        <strain evidence="3">Rmic-2018</strain>
        <tissue evidence="3">Larvae</tissue>
    </source>
</reference>
<dbReference type="Pfam" id="PF01431">
    <property type="entry name" value="Peptidase_M13"/>
    <property type="match status" value="1"/>
</dbReference>
<comment type="caution">
    <text evidence="3">The sequence shown here is derived from an EMBL/GenBank/DDBJ whole genome shotgun (WGS) entry which is preliminary data.</text>
</comment>
<dbReference type="GO" id="GO:0004222">
    <property type="term" value="F:metalloendopeptidase activity"/>
    <property type="evidence" value="ECO:0007669"/>
    <property type="project" value="InterPro"/>
</dbReference>
<gene>
    <name evidence="3" type="ORF">HPB51_003778</name>
</gene>
<evidence type="ECO:0000313" key="4">
    <source>
        <dbReference type="Proteomes" id="UP000821866"/>
    </source>
</evidence>
<dbReference type="SUPFAM" id="SSF55486">
    <property type="entry name" value="Metalloproteases ('zincins'), catalytic domain"/>
    <property type="match status" value="1"/>
</dbReference>
<dbReference type="GO" id="GO:0016485">
    <property type="term" value="P:protein processing"/>
    <property type="evidence" value="ECO:0007669"/>
    <property type="project" value="TreeGrafter"/>
</dbReference>
<name>A0A9J6DYG4_RHIMP</name>
<dbReference type="GO" id="GO:0005886">
    <property type="term" value="C:plasma membrane"/>
    <property type="evidence" value="ECO:0007669"/>
    <property type="project" value="TreeGrafter"/>
</dbReference>
<keyword evidence="4" id="KW-1185">Reference proteome</keyword>
<dbReference type="PANTHER" id="PTHR11733:SF241">
    <property type="entry name" value="GH26575P-RELATED"/>
    <property type="match status" value="1"/>
</dbReference>
<dbReference type="InterPro" id="IPR000718">
    <property type="entry name" value="Peptidase_M13"/>
</dbReference>
<evidence type="ECO:0000313" key="3">
    <source>
        <dbReference type="EMBL" id="KAH8027271.1"/>
    </source>
</evidence>
<dbReference type="Gene3D" id="3.40.390.10">
    <property type="entry name" value="Collagenase (Catalytic Domain)"/>
    <property type="match status" value="1"/>
</dbReference>
<dbReference type="InterPro" id="IPR018497">
    <property type="entry name" value="Peptidase_M13_C"/>
</dbReference>
<dbReference type="PROSITE" id="PS51885">
    <property type="entry name" value="NEPRILYSIN"/>
    <property type="match status" value="1"/>
</dbReference>
<organism evidence="3 4">
    <name type="scientific">Rhipicephalus microplus</name>
    <name type="common">Cattle tick</name>
    <name type="synonym">Boophilus microplus</name>
    <dbReference type="NCBI Taxonomy" id="6941"/>
    <lineage>
        <taxon>Eukaryota</taxon>
        <taxon>Metazoa</taxon>
        <taxon>Ecdysozoa</taxon>
        <taxon>Arthropoda</taxon>
        <taxon>Chelicerata</taxon>
        <taxon>Arachnida</taxon>
        <taxon>Acari</taxon>
        <taxon>Parasitiformes</taxon>
        <taxon>Ixodida</taxon>
        <taxon>Ixodoidea</taxon>
        <taxon>Ixodidae</taxon>
        <taxon>Rhipicephalinae</taxon>
        <taxon>Rhipicephalus</taxon>
        <taxon>Boophilus</taxon>
    </lineage>
</organism>
<feature type="domain" description="Peptidase M13 C-terminal" evidence="2">
    <location>
        <begin position="14"/>
        <end position="122"/>
    </location>
</feature>
<proteinExistence type="predicted"/>
<evidence type="ECO:0000256" key="1">
    <source>
        <dbReference type="SAM" id="MobiDB-lite"/>
    </source>
</evidence>
<dbReference type="InterPro" id="IPR024079">
    <property type="entry name" value="MetalloPept_cat_dom_sf"/>
</dbReference>
<protein>
    <recommendedName>
        <fullName evidence="2">Peptidase M13 C-terminal domain-containing protein</fullName>
    </recommendedName>
</protein>
<dbReference type="EMBL" id="JABSTU010000006">
    <property type="protein sequence ID" value="KAH8027271.1"/>
    <property type="molecule type" value="Genomic_DNA"/>
</dbReference>
<dbReference type="PANTHER" id="PTHR11733">
    <property type="entry name" value="ZINC METALLOPROTEASE FAMILY M13 NEPRILYSIN-RELATED"/>
    <property type="match status" value="1"/>
</dbReference>
<dbReference type="Proteomes" id="UP000821866">
    <property type="component" value="Chromosome 4"/>
</dbReference>
<feature type="region of interest" description="Disordered" evidence="1">
    <location>
        <begin position="1"/>
        <end position="21"/>
    </location>
</feature>
<evidence type="ECO:0000259" key="2">
    <source>
        <dbReference type="Pfam" id="PF01431"/>
    </source>
</evidence>
<accession>A0A9J6DYG4</accession>
<sequence length="124" mass="14379">MLRQDACPPDMKIPHKARQESDNLIDSENRDDLVDVKIAYRAFYSLLYHERRLTLGGLNISTERLFFIGHCLKWCSKESNVVHQQAPFRFRCVVPLMNMPEFSNAFDCAAGQPMSPQEKCNIWS</sequence>
<reference evidence="3" key="1">
    <citation type="journal article" date="2020" name="Cell">
        <title>Large-Scale Comparative Analyses of Tick Genomes Elucidate Their Genetic Diversity and Vector Capacities.</title>
        <authorList>
            <consortium name="Tick Genome and Microbiome Consortium (TIGMIC)"/>
            <person name="Jia N."/>
            <person name="Wang J."/>
            <person name="Shi W."/>
            <person name="Du L."/>
            <person name="Sun Y."/>
            <person name="Zhan W."/>
            <person name="Jiang J.F."/>
            <person name="Wang Q."/>
            <person name="Zhang B."/>
            <person name="Ji P."/>
            <person name="Bell-Sakyi L."/>
            <person name="Cui X.M."/>
            <person name="Yuan T.T."/>
            <person name="Jiang B.G."/>
            <person name="Yang W.F."/>
            <person name="Lam T.T."/>
            <person name="Chang Q.C."/>
            <person name="Ding S.J."/>
            <person name="Wang X.J."/>
            <person name="Zhu J.G."/>
            <person name="Ruan X.D."/>
            <person name="Zhao L."/>
            <person name="Wei J.T."/>
            <person name="Ye R.Z."/>
            <person name="Que T.C."/>
            <person name="Du C.H."/>
            <person name="Zhou Y.H."/>
            <person name="Cheng J.X."/>
            <person name="Dai P.F."/>
            <person name="Guo W.B."/>
            <person name="Han X.H."/>
            <person name="Huang E.J."/>
            <person name="Li L.F."/>
            <person name="Wei W."/>
            <person name="Gao Y.C."/>
            <person name="Liu J.Z."/>
            <person name="Shao H.Z."/>
            <person name="Wang X."/>
            <person name="Wang C.C."/>
            <person name="Yang T.C."/>
            <person name="Huo Q.B."/>
            <person name="Li W."/>
            <person name="Chen H.Y."/>
            <person name="Chen S.E."/>
            <person name="Zhou L.G."/>
            <person name="Ni X.B."/>
            <person name="Tian J.H."/>
            <person name="Sheng Y."/>
            <person name="Liu T."/>
            <person name="Pan Y.S."/>
            <person name="Xia L.Y."/>
            <person name="Li J."/>
            <person name="Zhao F."/>
            <person name="Cao W.C."/>
        </authorList>
    </citation>
    <scope>NUCLEOTIDE SEQUENCE</scope>
    <source>
        <strain evidence="3">Rmic-2018</strain>
    </source>
</reference>
<dbReference type="VEuPathDB" id="VectorBase:LOC119168527"/>